<organism evidence="3">
    <name type="scientific">Hexamita inflata</name>
    <dbReference type="NCBI Taxonomy" id="28002"/>
    <lineage>
        <taxon>Eukaryota</taxon>
        <taxon>Metamonada</taxon>
        <taxon>Diplomonadida</taxon>
        <taxon>Hexamitidae</taxon>
        <taxon>Hexamitinae</taxon>
        <taxon>Hexamita</taxon>
    </lineage>
</organism>
<dbReference type="CDD" id="cd00167">
    <property type="entry name" value="SANT"/>
    <property type="match status" value="1"/>
</dbReference>
<dbReference type="GO" id="GO:0003677">
    <property type="term" value="F:DNA binding"/>
    <property type="evidence" value="ECO:0007669"/>
    <property type="project" value="UniProtKB-KW"/>
</dbReference>
<dbReference type="EMBL" id="CAXDID020000124">
    <property type="protein sequence ID" value="CAL6032970.1"/>
    <property type="molecule type" value="Genomic_DNA"/>
</dbReference>
<evidence type="ECO:0000259" key="1">
    <source>
        <dbReference type="PROSITE" id="PS50090"/>
    </source>
</evidence>
<dbReference type="SMART" id="SM00717">
    <property type="entry name" value="SANT"/>
    <property type="match status" value="1"/>
</dbReference>
<name>A0AA86Q4L7_9EUKA</name>
<dbReference type="InterPro" id="IPR001005">
    <property type="entry name" value="SANT/Myb"/>
</dbReference>
<dbReference type="AlphaFoldDB" id="A0AA86Q4L7"/>
<protein>
    <submittedName>
        <fullName evidence="3">Myb-like DNA-binding domain-containing protein</fullName>
    </submittedName>
    <submittedName>
        <fullName evidence="5">Myb-like_DNA-binding domain-containing protein</fullName>
    </submittedName>
</protein>
<dbReference type="InterPro" id="IPR017930">
    <property type="entry name" value="Myb_dom"/>
</dbReference>
<keyword evidence="7" id="KW-1185">Reference proteome</keyword>
<gene>
    <name evidence="5" type="ORF">HINF_LOCUS34743</name>
    <name evidence="6" type="ORF">HINF_LOCUS34753</name>
    <name evidence="3" type="ORF">HINF_LOCUS38081</name>
    <name evidence="4" type="ORF">HINF_LOCUS38091</name>
</gene>
<accession>A0AA86Q4L7</accession>
<dbReference type="Gene3D" id="1.10.10.60">
    <property type="entry name" value="Homeodomain-like"/>
    <property type="match status" value="1"/>
</dbReference>
<evidence type="ECO:0000313" key="7">
    <source>
        <dbReference type="Proteomes" id="UP001642409"/>
    </source>
</evidence>
<keyword evidence="3" id="KW-0238">DNA-binding</keyword>
<evidence type="ECO:0000313" key="4">
    <source>
        <dbReference type="EMBL" id="CAI9950446.1"/>
    </source>
</evidence>
<feature type="domain" description="Myb-like" evidence="1">
    <location>
        <begin position="11"/>
        <end position="57"/>
    </location>
</feature>
<dbReference type="InterPro" id="IPR009057">
    <property type="entry name" value="Homeodomain-like_sf"/>
</dbReference>
<proteinExistence type="predicted"/>
<reference evidence="5 7" key="2">
    <citation type="submission" date="2024-07" db="EMBL/GenBank/DDBJ databases">
        <authorList>
            <person name="Akdeniz Z."/>
        </authorList>
    </citation>
    <scope>NUCLEOTIDE SEQUENCE [LARGE SCALE GENOMIC DNA]</scope>
</reference>
<dbReference type="Pfam" id="PF00249">
    <property type="entry name" value="Myb_DNA-binding"/>
    <property type="match status" value="1"/>
</dbReference>
<dbReference type="Proteomes" id="UP001642409">
    <property type="component" value="Unassembled WGS sequence"/>
</dbReference>
<reference evidence="3" key="1">
    <citation type="submission" date="2023-06" db="EMBL/GenBank/DDBJ databases">
        <authorList>
            <person name="Kurt Z."/>
        </authorList>
    </citation>
    <scope>NUCLEOTIDE SEQUENCE</scope>
</reference>
<dbReference type="PROSITE" id="PS51294">
    <property type="entry name" value="HTH_MYB"/>
    <property type="match status" value="1"/>
</dbReference>
<sequence length="192" mass="23006">MDFEMQKTYKPWSDEEMLNVISCVKKYKTRIINWDMVASHTEGRSAQQCKSFYNNRGRKFEFAAVLKKYDMRELGFRWYSYLLNSNYQHETDPVKRIYLDNAIMDMITYATLVQNDMMSFRYDPNMLSLIHSIITIHCQYTPKLLDQIEKHGSAKLSEEVIYAEQLNQFIKLMNRLDYITVYQKVQILLSQQ</sequence>
<evidence type="ECO:0000259" key="2">
    <source>
        <dbReference type="PROSITE" id="PS51294"/>
    </source>
</evidence>
<dbReference type="SUPFAM" id="SSF46689">
    <property type="entry name" value="Homeodomain-like"/>
    <property type="match status" value="1"/>
</dbReference>
<feature type="domain" description="HTH myb-type" evidence="2">
    <location>
        <begin position="11"/>
        <end position="61"/>
    </location>
</feature>
<evidence type="ECO:0000313" key="6">
    <source>
        <dbReference type="EMBL" id="CAL6032990.1"/>
    </source>
</evidence>
<dbReference type="EMBL" id="CATOUU010000812">
    <property type="protein sequence ID" value="CAI9950436.1"/>
    <property type="molecule type" value="Genomic_DNA"/>
</dbReference>
<dbReference type="PROSITE" id="PS50090">
    <property type="entry name" value="MYB_LIKE"/>
    <property type="match status" value="1"/>
</dbReference>
<dbReference type="EMBL" id="CAXDID020000124">
    <property type="protein sequence ID" value="CAL6032990.1"/>
    <property type="molecule type" value="Genomic_DNA"/>
</dbReference>
<evidence type="ECO:0000313" key="5">
    <source>
        <dbReference type="EMBL" id="CAL6032970.1"/>
    </source>
</evidence>
<evidence type="ECO:0000313" key="3">
    <source>
        <dbReference type="EMBL" id="CAI9950436.1"/>
    </source>
</evidence>
<comment type="caution">
    <text evidence="3">The sequence shown here is derived from an EMBL/GenBank/DDBJ whole genome shotgun (WGS) entry which is preliminary data.</text>
</comment>
<dbReference type="EMBL" id="CATOUU010000812">
    <property type="protein sequence ID" value="CAI9950446.1"/>
    <property type="molecule type" value="Genomic_DNA"/>
</dbReference>